<protein>
    <submittedName>
        <fullName evidence="1">Putative chemotaxis protein</fullName>
    </submittedName>
</protein>
<reference evidence="1 2" key="1">
    <citation type="journal article" date="2010" name="BMC Genomics">
        <title>Sequencing, annotation, and comparative genome analysis of the gerbil-adapted Helicobacter pylori strain B8.</title>
        <authorList>
            <person name="Farnbacher M."/>
            <person name="Jahns T."/>
            <person name="Willrodt D."/>
            <person name="Daniel R."/>
            <person name="Haas R."/>
            <person name="Goesmann A."/>
            <person name="Kurtz S."/>
            <person name="Rieder G."/>
        </authorList>
    </citation>
    <scope>NUCLEOTIDE SEQUENCE [LARGE SCALE GENOMIC DNA]</scope>
    <source>
        <strain evidence="1 2">B8</strain>
    </source>
</reference>
<dbReference type="KEGG" id="hpl:HPB8_443"/>
<dbReference type="HOGENOM" id="CLU_3200618_0_0_7"/>
<accession>D7FCU3</accession>
<dbReference type="AlphaFoldDB" id="D7FCU3"/>
<evidence type="ECO:0000313" key="1">
    <source>
        <dbReference type="EMBL" id="CBI66000.1"/>
    </source>
</evidence>
<dbReference type="Proteomes" id="UP000007091">
    <property type="component" value="Chromosome"/>
</dbReference>
<organism evidence="1 2">
    <name type="scientific">Helicobacter pylori (strain B8)</name>
    <dbReference type="NCBI Taxonomy" id="693745"/>
    <lineage>
        <taxon>Bacteria</taxon>
        <taxon>Pseudomonadati</taxon>
        <taxon>Campylobacterota</taxon>
        <taxon>Epsilonproteobacteria</taxon>
        <taxon>Campylobacterales</taxon>
        <taxon>Helicobacteraceae</taxon>
        <taxon>Helicobacter</taxon>
    </lineage>
</organism>
<sequence>MIFNSSICDNYSAERAKEMGAVAYLVKFDAEKFTEEISKILDKNA</sequence>
<proteinExistence type="predicted"/>
<gene>
    <name evidence="1" type="primary">cheV1</name>
    <name evidence="1" type="ordered locus">HPB8_443</name>
</gene>
<dbReference type="EMBL" id="FN598874">
    <property type="protein sequence ID" value="CBI66000.1"/>
    <property type="molecule type" value="Genomic_DNA"/>
</dbReference>
<name>D7FCU3_HELP3</name>
<evidence type="ECO:0000313" key="2">
    <source>
        <dbReference type="Proteomes" id="UP000007091"/>
    </source>
</evidence>